<evidence type="ECO:0000256" key="6">
    <source>
        <dbReference type="ARBA" id="ARBA00023002"/>
    </source>
</evidence>
<dbReference type="EMBL" id="HBHX01036580">
    <property type="protein sequence ID" value="CAE0119625.1"/>
    <property type="molecule type" value="Transcribed_RNA"/>
</dbReference>
<keyword evidence="6" id="KW-0560">Oxidoreductase</keyword>
<evidence type="ECO:0008006" key="8">
    <source>
        <dbReference type="Google" id="ProtNLM"/>
    </source>
</evidence>
<accession>A0A7S3F0K6</accession>
<evidence type="ECO:0000256" key="2">
    <source>
        <dbReference type="ARBA" id="ARBA00006926"/>
    </source>
</evidence>
<organism evidence="7">
    <name type="scientific">Haptolina ericina</name>
    <dbReference type="NCBI Taxonomy" id="156174"/>
    <lineage>
        <taxon>Eukaryota</taxon>
        <taxon>Haptista</taxon>
        <taxon>Haptophyta</taxon>
        <taxon>Prymnesiophyceae</taxon>
        <taxon>Prymnesiales</taxon>
        <taxon>Prymnesiaceae</taxon>
        <taxon>Haptolina</taxon>
    </lineage>
</organism>
<dbReference type="GO" id="GO:0004602">
    <property type="term" value="F:glutathione peroxidase activity"/>
    <property type="evidence" value="ECO:0007669"/>
    <property type="project" value="TreeGrafter"/>
</dbReference>
<dbReference type="PROSITE" id="PS51355">
    <property type="entry name" value="GLUTATHIONE_PEROXID_3"/>
    <property type="match status" value="1"/>
</dbReference>
<dbReference type="GO" id="GO:0005576">
    <property type="term" value="C:extracellular region"/>
    <property type="evidence" value="ECO:0007669"/>
    <property type="project" value="UniProtKB-SubCell"/>
</dbReference>
<dbReference type="InterPro" id="IPR000889">
    <property type="entry name" value="Glutathione_peroxidase"/>
</dbReference>
<dbReference type="PANTHER" id="PTHR11592">
    <property type="entry name" value="GLUTATHIONE PEROXIDASE"/>
    <property type="match status" value="1"/>
</dbReference>
<gene>
    <name evidence="7" type="ORF">HERI1096_LOCUS20326</name>
</gene>
<sequence length="109" mass="12091">MHIRPGNGYTPNFPLAKRLEVNGAGAHDLFTFLRFALPERSDTGFAAEADAPIGVQKSALKVGWTPSNPTDIVWNFEKFLLDCQGKPIRRYSPKFETIKLTDEISALLG</sequence>
<dbReference type="Gene3D" id="3.40.30.10">
    <property type="entry name" value="Glutaredoxin"/>
    <property type="match status" value="1"/>
</dbReference>
<comment type="subcellular location">
    <subcellularLocation>
        <location evidence="1">Secreted</location>
    </subcellularLocation>
</comment>
<comment type="similarity">
    <text evidence="2">Belongs to the glutathione peroxidase family.</text>
</comment>
<evidence type="ECO:0000256" key="4">
    <source>
        <dbReference type="ARBA" id="ARBA00022559"/>
    </source>
</evidence>
<reference evidence="7" key="1">
    <citation type="submission" date="2021-01" db="EMBL/GenBank/DDBJ databases">
        <authorList>
            <person name="Corre E."/>
            <person name="Pelletier E."/>
            <person name="Niang G."/>
            <person name="Scheremetjew M."/>
            <person name="Finn R."/>
            <person name="Kale V."/>
            <person name="Holt S."/>
            <person name="Cochrane G."/>
            <person name="Meng A."/>
            <person name="Brown T."/>
            <person name="Cohen L."/>
        </authorList>
    </citation>
    <scope>NUCLEOTIDE SEQUENCE</scope>
    <source>
        <strain evidence="7">CCMP281</strain>
    </source>
</reference>
<dbReference type="InterPro" id="IPR036249">
    <property type="entry name" value="Thioredoxin-like_sf"/>
</dbReference>
<keyword evidence="5" id="KW-0732">Signal</keyword>
<name>A0A7S3F0K6_9EUKA</name>
<dbReference type="PANTHER" id="PTHR11592:SF88">
    <property type="entry name" value="GLUTATHIONE PEROXIDASE-RELATED"/>
    <property type="match status" value="1"/>
</dbReference>
<evidence type="ECO:0000313" key="7">
    <source>
        <dbReference type="EMBL" id="CAE0119625.1"/>
    </source>
</evidence>
<evidence type="ECO:0000256" key="1">
    <source>
        <dbReference type="ARBA" id="ARBA00004613"/>
    </source>
</evidence>
<proteinExistence type="inferred from homology"/>
<dbReference type="GO" id="GO:0006979">
    <property type="term" value="P:response to oxidative stress"/>
    <property type="evidence" value="ECO:0007669"/>
    <property type="project" value="InterPro"/>
</dbReference>
<evidence type="ECO:0000256" key="3">
    <source>
        <dbReference type="ARBA" id="ARBA00022525"/>
    </source>
</evidence>
<dbReference type="AlphaFoldDB" id="A0A7S3F0K6"/>
<protein>
    <recommendedName>
        <fullName evidence="8">Glutathione peroxidase</fullName>
    </recommendedName>
</protein>
<evidence type="ECO:0000256" key="5">
    <source>
        <dbReference type="ARBA" id="ARBA00022729"/>
    </source>
</evidence>
<dbReference type="SUPFAM" id="SSF52833">
    <property type="entry name" value="Thioredoxin-like"/>
    <property type="match status" value="1"/>
</dbReference>
<keyword evidence="4" id="KW-0575">Peroxidase</keyword>
<keyword evidence="3" id="KW-0964">Secreted</keyword>